<evidence type="ECO:0000256" key="7">
    <source>
        <dbReference type="ARBA" id="ARBA00048552"/>
    </source>
</evidence>
<accession>A0A3B1D6C1</accession>
<dbReference type="Gene3D" id="3.90.940.10">
    <property type="match status" value="1"/>
</dbReference>
<comment type="catalytic activity">
    <reaction evidence="7">
        <text>RNA(n) + a ribonucleoside 5'-triphosphate = RNA(n+1) + diphosphate</text>
        <dbReference type="Rhea" id="RHEA:21248"/>
        <dbReference type="Rhea" id="RHEA-COMP:14527"/>
        <dbReference type="Rhea" id="RHEA-COMP:17342"/>
        <dbReference type="ChEBI" id="CHEBI:33019"/>
        <dbReference type="ChEBI" id="CHEBI:61557"/>
        <dbReference type="ChEBI" id="CHEBI:140395"/>
        <dbReference type="EC" id="2.7.7.6"/>
    </reaction>
</comment>
<dbReference type="InterPro" id="IPR036161">
    <property type="entry name" value="RPB6/omega-like_sf"/>
</dbReference>
<keyword evidence="5" id="KW-0548">Nucleotidyltransferase</keyword>
<proteinExistence type="inferred from homology"/>
<name>A0A3B1D6C1_9ZZZZ</name>
<gene>
    <name evidence="8" type="ORF">MNBD_NITROSPIRAE01-2002</name>
</gene>
<organism evidence="8">
    <name type="scientific">hydrothermal vent metagenome</name>
    <dbReference type="NCBI Taxonomy" id="652676"/>
    <lineage>
        <taxon>unclassified sequences</taxon>
        <taxon>metagenomes</taxon>
        <taxon>ecological metagenomes</taxon>
    </lineage>
</organism>
<sequence length="128" mass="14242">MDVVSLPVDIEEAPIDSRFRLVIVAAQRARQLMEGSEPLLEPGVDQKETTVAIEEIVSNKLDILYGEEAVTALQEERRIREEVKRRAMLAERESDGTTQARKDLNILLGAVSKKDDLPDLSTPGTKTN</sequence>
<evidence type="ECO:0000313" key="8">
    <source>
        <dbReference type="EMBL" id="VAX31684.1"/>
    </source>
</evidence>
<dbReference type="GO" id="GO:0006351">
    <property type="term" value="P:DNA-templated transcription"/>
    <property type="evidence" value="ECO:0007669"/>
    <property type="project" value="InterPro"/>
</dbReference>
<dbReference type="Pfam" id="PF01192">
    <property type="entry name" value="RNA_pol_Rpb6"/>
    <property type="match status" value="1"/>
</dbReference>
<evidence type="ECO:0000256" key="1">
    <source>
        <dbReference type="ARBA" id="ARBA00006711"/>
    </source>
</evidence>
<dbReference type="PANTHER" id="PTHR34476:SF1">
    <property type="entry name" value="DNA-DIRECTED RNA POLYMERASE SUBUNIT OMEGA"/>
    <property type="match status" value="1"/>
</dbReference>
<evidence type="ECO:0000256" key="5">
    <source>
        <dbReference type="ARBA" id="ARBA00022695"/>
    </source>
</evidence>
<keyword evidence="6" id="KW-0804">Transcription</keyword>
<comment type="similarity">
    <text evidence="1">Belongs to the RNA polymerase subunit omega family.</text>
</comment>
<dbReference type="InterPro" id="IPR006110">
    <property type="entry name" value="Pol_omega/Rpo6/RPB6"/>
</dbReference>
<evidence type="ECO:0000256" key="2">
    <source>
        <dbReference type="ARBA" id="ARBA00012418"/>
    </source>
</evidence>
<reference evidence="8" key="1">
    <citation type="submission" date="2018-06" db="EMBL/GenBank/DDBJ databases">
        <authorList>
            <person name="Zhirakovskaya E."/>
        </authorList>
    </citation>
    <scope>NUCLEOTIDE SEQUENCE</scope>
</reference>
<evidence type="ECO:0000256" key="6">
    <source>
        <dbReference type="ARBA" id="ARBA00023163"/>
    </source>
</evidence>
<evidence type="ECO:0000256" key="4">
    <source>
        <dbReference type="ARBA" id="ARBA00022679"/>
    </source>
</evidence>
<keyword evidence="3" id="KW-0240">DNA-directed RNA polymerase</keyword>
<evidence type="ECO:0000256" key="3">
    <source>
        <dbReference type="ARBA" id="ARBA00022478"/>
    </source>
</evidence>
<keyword evidence="4" id="KW-0808">Transferase</keyword>
<dbReference type="GO" id="GO:0000428">
    <property type="term" value="C:DNA-directed RNA polymerase complex"/>
    <property type="evidence" value="ECO:0007669"/>
    <property type="project" value="UniProtKB-KW"/>
</dbReference>
<dbReference type="SUPFAM" id="SSF63562">
    <property type="entry name" value="RPB6/omega subunit-like"/>
    <property type="match status" value="1"/>
</dbReference>
<dbReference type="HAMAP" id="MF_00366">
    <property type="entry name" value="RNApol_bact_RpoZ"/>
    <property type="match status" value="1"/>
</dbReference>
<dbReference type="SMART" id="SM01409">
    <property type="entry name" value="RNA_pol_Rpb6"/>
    <property type="match status" value="1"/>
</dbReference>
<dbReference type="NCBIfam" id="TIGR00690">
    <property type="entry name" value="rpoZ"/>
    <property type="match status" value="1"/>
</dbReference>
<dbReference type="GO" id="GO:0003899">
    <property type="term" value="F:DNA-directed RNA polymerase activity"/>
    <property type="evidence" value="ECO:0007669"/>
    <property type="project" value="UniProtKB-EC"/>
</dbReference>
<protein>
    <recommendedName>
        <fullName evidence="2">DNA-directed RNA polymerase</fullName>
        <ecNumber evidence="2">2.7.7.6</ecNumber>
    </recommendedName>
</protein>
<dbReference type="PANTHER" id="PTHR34476">
    <property type="entry name" value="DNA-DIRECTED RNA POLYMERASE SUBUNIT OMEGA"/>
    <property type="match status" value="1"/>
</dbReference>
<dbReference type="GO" id="GO:0003677">
    <property type="term" value="F:DNA binding"/>
    <property type="evidence" value="ECO:0007669"/>
    <property type="project" value="InterPro"/>
</dbReference>
<dbReference type="AlphaFoldDB" id="A0A3B1D6C1"/>
<dbReference type="EC" id="2.7.7.6" evidence="2"/>
<dbReference type="EMBL" id="UOGF01000077">
    <property type="protein sequence ID" value="VAX31684.1"/>
    <property type="molecule type" value="Genomic_DNA"/>
</dbReference>
<dbReference type="InterPro" id="IPR003716">
    <property type="entry name" value="DNA-dir_RNA_pol_omega"/>
</dbReference>